<gene>
    <name evidence="2" type="ORF">BN1708_016773</name>
</gene>
<keyword evidence="3" id="KW-1185">Reference proteome</keyword>
<dbReference type="AlphaFoldDB" id="A0A0G4N189"/>
<name>A0A0G4N189_VERLO</name>
<accession>A0A0G4N189</accession>
<evidence type="ECO:0000313" key="2">
    <source>
        <dbReference type="EMBL" id="CRK40129.1"/>
    </source>
</evidence>
<feature type="region of interest" description="Disordered" evidence="1">
    <location>
        <begin position="51"/>
        <end position="77"/>
    </location>
</feature>
<dbReference type="Proteomes" id="UP000044602">
    <property type="component" value="Unassembled WGS sequence"/>
</dbReference>
<evidence type="ECO:0000313" key="3">
    <source>
        <dbReference type="Proteomes" id="UP000044602"/>
    </source>
</evidence>
<organism evidence="2 3">
    <name type="scientific">Verticillium longisporum</name>
    <name type="common">Verticillium dahliae var. longisporum</name>
    <dbReference type="NCBI Taxonomy" id="100787"/>
    <lineage>
        <taxon>Eukaryota</taxon>
        <taxon>Fungi</taxon>
        <taxon>Dikarya</taxon>
        <taxon>Ascomycota</taxon>
        <taxon>Pezizomycotina</taxon>
        <taxon>Sordariomycetes</taxon>
        <taxon>Hypocreomycetidae</taxon>
        <taxon>Glomerellales</taxon>
        <taxon>Plectosphaerellaceae</taxon>
        <taxon>Verticillium</taxon>
    </lineage>
</organism>
<dbReference type="EMBL" id="CVQH01026117">
    <property type="protein sequence ID" value="CRK40129.1"/>
    <property type="molecule type" value="Genomic_DNA"/>
</dbReference>
<protein>
    <submittedName>
        <fullName evidence="2">Uncharacterized protein</fullName>
    </submittedName>
</protein>
<evidence type="ECO:0000256" key="1">
    <source>
        <dbReference type="SAM" id="MobiDB-lite"/>
    </source>
</evidence>
<proteinExistence type="predicted"/>
<reference evidence="2 3" key="1">
    <citation type="submission" date="2015-05" db="EMBL/GenBank/DDBJ databases">
        <authorList>
            <person name="Wang D.B."/>
            <person name="Wang M."/>
        </authorList>
    </citation>
    <scope>NUCLEOTIDE SEQUENCE [LARGE SCALE GENOMIC DNA]</scope>
    <source>
        <strain evidence="2">VL1</strain>
    </source>
</reference>
<sequence length="77" mass="8643">MRHQRYYEIALRTMCDDQFYHYEECGCDRAYDITWCEGARAAAQCCPADQRGRAQQPGETKPGKCDVCAGTSPASTV</sequence>